<dbReference type="EMBL" id="JBHUEO010000036">
    <property type="protein sequence ID" value="MFD1707515.1"/>
    <property type="molecule type" value="Genomic_DNA"/>
</dbReference>
<sequence length="257" mass="28578">MKHSLIFVCLLFIIFCLPLGKNAVTTFVHSSAIEANQPAASDLSKLKSKYKSTFLMKGPESKREIALTFDDAPDEIFTPVILDILKQKDVKATFFLVGHRIEKYPEVAKRIVQEGHAIGNHSYNHADYLTLSCSEFQNQIIRTDELISSYTGYSPTIVRPPYGNISEQQIEWLASKKRKVVNWNVDSLDWKGLNAEQVSSNILSNVTPGSIVLQHSGTGDGGDLSGTIHALPTVIDELRKAGFELVTVQEMLSVVER</sequence>
<gene>
    <name evidence="4" type="ORF">ACFSCZ_12350</name>
</gene>
<evidence type="ECO:0000259" key="3">
    <source>
        <dbReference type="PROSITE" id="PS51677"/>
    </source>
</evidence>
<keyword evidence="5" id="KW-1185">Reference proteome</keyword>
<dbReference type="Proteomes" id="UP001597301">
    <property type="component" value="Unassembled WGS sequence"/>
</dbReference>
<organism evidence="4 5">
    <name type="scientific">Siminovitchia sediminis</name>
    <dbReference type="NCBI Taxonomy" id="1274353"/>
    <lineage>
        <taxon>Bacteria</taxon>
        <taxon>Bacillati</taxon>
        <taxon>Bacillota</taxon>
        <taxon>Bacilli</taxon>
        <taxon>Bacillales</taxon>
        <taxon>Bacillaceae</taxon>
        <taxon>Siminovitchia</taxon>
    </lineage>
</organism>
<accession>A0ABW4KMR1</accession>
<reference evidence="5" key="1">
    <citation type="journal article" date="2019" name="Int. J. Syst. Evol. Microbiol.">
        <title>The Global Catalogue of Microorganisms (GCM) 10K type strain sequencing project: providing services to taxonomists for standard genome sequencing and annotation.</title>
        <authorList>
            <consortium name="The Broad Institute Genomics Platform"/>
            <consortium name="The Broad Institute Genome Sequencing Center for Infectious Disease"/>
            <person name="Wu L."/>
            <person name="Ma J."/>
        </authorList>
    </citation>
    <scope>NUCLEOTIDE SEQUENCE [LARGE SCALE GENOMIC DNA]</scope>
    <source>
        <strain evidence="5">CGMCC 1.12295</strain>
    </source>
</reference>
<dbReference type="InterPro" id="IPR011330">
    <property type="entry name" value="Glyco_hydro/deAcase_b/a-brl"/>
</dbReference>
<dbReference type="CDD" id="cd10917">
    <property type="entry name" value="CE4_NodB_like_6s_7s"/>
    <property type="match status" value="1"/>
</dbReference>
<protein>
    <submittedName>
        <fullName evidence="4">Polysaccharide deacetylase family protein</fullName>
        <ecNumber evidence="4">3.-.-.-</ecNumber>
    </submittedName>
</protein>
<dbReference type="GO" id="GO:0016787">
    <property type="term" value="F:hydrolase activity"/>
    <property type="evidence" value="ECO:0007669"/>
    <property type="project" value="UniProtKB-KW"/>
</dbReference>
<dbReference type="PANTHER" id="PTHR10587:SF133">
    <property type="entry name" value="CHITIN DEACETYLASE 1-RELATED"/>
    <property type="match status" value="1"/>
</dbReference>
<evidence type="ECO:0000256" key="1">
    <source>
        <dbReference type="ARBA" id="ARBA00022723"/>
    </source>
</evidence>
<dbReference type="RefSeq" id="WP_380774236.1">
    <property type="nucleotide sequence ID" value="NZ_JBHUEO010000036.1"/>
</dbReference>
<keyword evidence="1" id="KW-0479">Metal-binding</keyword>
<dbReference type="PROSITE" id="PS51677">
    <property type="entry name" value="NODB"/>
    <property type="match status" value="1"/>
</dbReference>
<feature type="domain" description="NodB homology" evidence="3">
    <location>
        <begin position="63"/>
        <end position="246"/>
    </location>
</feature>
<dbReference type="Pfam" id="PF01522">
    <property type="entry name" value="Polysacc_deac_1"/>
    <property type="match status" value="1"/>
</dbReference>
<dbReference type="InterPro" id="IPR002509">
    <property type="entry name" value="NODB_dom"/>
</dbReference>
<dbReference type="InterPro" id="IPR050248">
    <property type="entry name" value="Polysacc_deacetylase_ArnD"/>
</dbReference>
<name>A0ABW4KMR1_9BACI</name>
<evidence type="ECO:0000313" key="5">
    <source>
        <dbReference type="Proteomes" id="UP001597301"/>
    </source>
</evidence>
<dbReference type="PANTHER" id="PTHR10587">
    <property type="entry name" value="GLYCOSYL TRANSFERASE-RELATED"/>
    <property type="match status" value="1"/>
</dbReference>
<keyword evidence="2 4" id="KW-0378">Hydrolase</keyword>
<dbReference type="SUPFAM" id="SSF88713">
    <property type="entry name" value="Glycoside hydrolase/deacetylase"/>
    <property type="match status" value="1"/>
</dbReference>
<proteinExistence type="predicted"/>
<evidence type="ECO:0000256" key="2">
    <source>
        <dbReference type="ARBA" id="ARBA00022801"/>
    </source>
</evidence>
<comment type="caution">
    <text evidence="4">The sequence shown here is derived from an EMBL/GenBank/DDBJ whole genome shotgun (WGS) entry which is preliminary data.</text>
</comment>
<dbReference type="EC" id="3.-.-.-" evidence="4"/>
<evidence type="ECO:0000313" key="4">
    <source>
        <dbReference type="EMBL" id="MFD1707515.1"/>
    </source>
</evidence>
<dbReference type="Gene3D" id="3.20.20.370">
    <property type="entry name" value="Glycoside hydrolase/deacetylase"/>
    <property type="match status" value="1"/>
</dbReference>